<evidence type="ECO:0000313" key="1">
    <source>
        <dbReference type="EMBL" id="SHN18589.1"/>
    </source>
</evidence>
<accession>A0A1M7PMZ1</accession>
<keyword evidence="2" id="KW-1185">Reference proteome</keyword>
<proteinExistence type="predicted"/>
<dbReference type="AlphaFoldDB" id="A0A1M7PMZ1"/>
<gene>
    <name evidence="1" type="ORF">SAMN05216179_2361</name>
</gene>
<name>A0A1M7PMZ1_9BACI</name>
<reference evidence="1 2" key="1">
    <citation type="submission" date="2016-11" db="EMBL/GenBank/DDBJ databases">
        <authorList>
            <person name="Jaros S."/>
            <person name="Januszkiewicz K."/>
            <person name="Wedrychowicz H."/>
        </authorList>
    </citation>
    <scope>NUCLEOTIDE SEQUENCE [LARGE SCALE GENOMIC DNA]</scope>
    <source>
        <strain evidence="1 2">CGMCC 1.10681</strain>
    </source>
</reference>
<dbReference type="EMBL" id="FRCZ01000004">
    <property type="protein sequence ID" value="SHN18589.1"/>
    <property type="molecule type" value="Genomic_DNA"/>
</dbReference>
<dbReference type="Proteomes" id="UP000184184">
    <property type="component" value="Unassembled WGS sequence"/>
</dbReference>
<sequence length="29" mass="3382">MIEPNMKEVIKVIAKLEKVISGDLGWKRR</sequence>
<organism evidence="1 2">
    <name type="scientific">Gracilibacillus kekensis</name>
    <dbReference type="NCBI Taxonomy" id="1027249"/>
    <lineage>
        <taxon>Bacteria</taxon>
        <taxon>Bacillati</taxon>
        <taxon>Bacillota</taxon>
        <taxon>Bacilli</taxon>
        <taxon>Bacillales</taxon>
        <taxon>Bacillaceae</taxon>
        <taxon>Gracilibacillus</taxon>
    </lineage>
</organism>
<evidence type="ECO:0000313" key="2">
    <source>
        <dbReference type="Proteomes" id="UP000184184"/>
    </source>
</evidence>
<protein>
    <submittedName>
        <fullName evidence="1">Uncharacterized protein</fullName>
    </submittedName>
</protein>